<dbReference type="CDD" id="cd00090">
    <property type="entry name" value="HTH_ARSR"/>
    <property type="match status" value="1"/>
</dbReference>
<evidence type="ECO:0000313" key="2">
    <source>
        <dbReference type="EMBL" id="MBV2358328.1"/>
    </source>
</evidence>
<dbReference type="InterPro" id="IPR001845">
    <property type="entry name" value="HTH_ArsR_DNA-bd_dom"/>
</dbReference>
<evidence type="ECO:0000259" key="1">
    <source>
        <dbReference type="PROSITE" id="PS50987"/>
    </source>
</evidence>
<comment type="caution">
    <text evidence="2">The sequence shown here is derived from an EMBL/GenBank/DDBJ whole genome shotgun (WGS) entry which is preliminary data.</text>
</comment>
<dbReference type="InterPro" id="IPR013538">
    <property type="entry name" value="ASHA1/2-like_C"/>
</dbReference>
<gene>
    <name evidence="2" type="ORF">KUH32_00945</name>
</gene>
<dbReference type="RefSeq" id="WP_217776199.1">
    <property type="nucleotide sequence ID" value="NZ_JAHRWL010000001.1"/>
</dbReference>
<dbReference type="PANTHER" id="PTHR38600:SF1">
    <property type="entry name" value="TRANSCRIPTIONAL REGULATORY PROTEIN"/>
    <property type="match status" value="1"/>
</dbReference>
<dbReference type="Proteomes" id="UP001166293">
    <property type="component" value="Unassembled WGS sequence"/>
</dbReference>
<dbReference type="EMBL" id="JAHRWL010000001">
    <property type="protein sequence ID" value="MBV2358328.1"/>
    <property type="molecule type" value="Genomic_DNA"/>
</dbReference>
<sequence>MDSIFKALNDPARRALLDSLRKKDGQTLTELEDQLDMTRFGVMKHLRVLEDAHLVVPKKVGRFKHHYLNALPLQEVIDRWIDPFLKPQAQALTALKTALEKPVTKPDFMMSTFINCTHDALWDALTRGELISQYHFACSRVTGDYAKPGDVVDFHFDHGGLMLSNKVIAIEPKTRIEMAFEPHWGGDETASRCVYLLEPTASGMKLTVEHYDFSAAQTGIGEGWARYLSGLKTYLETGTAHRFFPEMAQ</sequence>
<keyword evidence="3" id="KW-1185">Reference proteome</keyword>
<name>A0ABS6N2T7_9RHOB</name>
<accession>A0ABS6N2T7</accession>
<dbReference type="Pfam" id="PF08327">
    <property type="entry name" value="AHSA1"/>
    <property type="match status" value="1"/>
</dbReference>
<reference evidence="2" key="1">
    <citation type="submission" date="2021-06" db="EMBL/GenBank/DDBJ databases">
        <title>Thalassococcus sp. CAU 1522 isolated from sea sand, Republic of Korea.</title>
        <authorList>
            <person name="Kim W."/>
        </authorList>
    </citation>
    <scope>NUCLEOTIDE SEQUENCE</scope>
    <source>
        <strain evidence="2">CAU 1522</strain>
    </source>
</reference>
<dbReference type="SMART" id="SM00418">
    <property type="entry name" value="HTH_ARSR"/>
    <property type="match status" value="1"/>
</dbReference>
<dbReference type="Pfam" id="PF12840">
    <property type="entry name" value="HTH_20"/>
    <property type="match status" value="1"/>
</dbReference>
<dbReference type="InterPro" id="IPR011991">
    <property type="entry name" value="ArsR-like_HTH"/>
</dbReference>
<organism evidence="2 3">
    <name type="scientific">Thalassococcus arenae</name>
    <dbReference type="NCBI Taxonomy" id="2851652"/>
    <lineage>
        <taxon>Bacteria</taxon>
        <taxon>Pseudomonadati</taxon>
        <taxon>Pseudomonadota</taxon>
        <taxon>Alphaproteobacteria</taxon>
        <taxon>Rhodobacterales</taxon>
        <taxon>Roseobacteraceae</taxon>
        <taxon>Thalassococcus</taxon>
    </lineage>
</organism>
<feature type="domain" description="HTH arsR-type" evidence="1">
    <location>
        <begin position="1"/>
        <end position="88"/>
    </location>
</feature>
<dbReference type="PANTHER" id="PTHR38600">
    <property type="entry name" value="TRANSCRIPTIONAL REGULATORY PROTEIN"/>
    <property type="match status" value="1"/>
</dbReference>
<dbReference type="PROSITE" id="PS50987">
    <property type="entry name" value="HTH_ARSR_2"/>
    <property type="match status" value="1"/>
</dbReference>
<proteinExistence type="predicted"/>
<protein>
    <submittedName>
        <fullName evidence="2">Helix-turn-helix domain-containing protein</fullName>
    </submittedName>
</protein>
<evidence type="ECO:0000313" key="3">
    <source>
        <dbReference type="Proteomes" id="UP001166293"/>
    </source>
</evidence>